<dbReference type="PANTHER" id="PTHR37313">
    <property type="entry name" value="UPF0749 PROTEIN RV1825"/>
    <property type="match status" value="1"/>
</dbReference>
<dbReference type="InterPro" id="IPR010273">
    <property type="entry name" value="DUF881"/>
</dbReference>
<dbReference type="RefSeq" id="WP_092726847.1">
    <property type="nucleotide sequence ID" value="NZ_FNGW01000007.1"/>
</dbReference>
<dbReference type="AlphaFoldDB" id="A0A1G9RM19"/>
<accession>A0A1G9RM19</accession>
<reference evidence="4 5" key="1">
    <citation type="submission" date="2016-10" db="EMBL/GenBank/DDBJ databases">
        <authorList>
            <person name="de Groot N.N."/>
        </authorList>
    </citation>
    <scope>NUCLEOTIDE SEQUENCE [LARGE SCALE GENOMIC DNA]</scope>
    <source>
        <strain evidence="4 5">DSM 797</strain>
    </source>
</reference>
<dbReference type="Pfam" id="PF05949">
    <property type="entry name" value="DUF881"/>
    <property type="match status" value="1"/>
</dbReference>
<gene>
    <name evidence="4" type="ORF">SAMN04515677_10759</name>
</gene>
<proteinExistence type="inferred from homology"/>
<feature type="transmembrane region" description="Helical" evidence="3">
    <location>
        <begin position="5"/>
        <end position="23"/>
    </location>
</feature>
<keyword evidence="3" id="KW-1133">Transmembrane helix</keyword>
<evidence type="ECO:0000256" key="2">
    <source>
        <dbReference type="SAM" id="Coils"/>
    </source>
</evidence>
<name>A0A1G9RM19_9FIRM</name>
<dbReference type="EMBL" id="FNGW01000007">
    <property type="protein sequence ID" value="SDM24323.1"/>
    <property type="molecule type" value="Genomic_DNA"/>
</dbReference>
<organism evidence="4 5">
    <name type="scientific">Romboutsia lituseburensis DSM 797</name>
    <dbReference type="NCBI Taxonomy" id="1121325"/>
    <lineage>
        <taxon>Bacteria</taxon>
        <taxon>Bacillati</taxon>
        <taxon>Bacillota</taxon>
        <taxon>Clostridia</taxon>
        <taxon>Peptostreptococcales</taxon>
        <taxon>Peptostreptococcaceae</taxon>
        <taxon>Romboutsia</taxon>
    </lineage>
</organism>
<evidence type="ECO:0000256" key="3">
    <source>
        <dbReference type="SAM" id="Phobius"/>
    </source>
</evidence>
<protein>
    <submittedName>
        <fullName evidence="4">Uncharacterized conserved protein YlxW, UPF0749 family</fullName>
    </submittedName>
</protein>
<sequence>MKNKYVLIILMSIVSGAFIGISLKDNKVNNNEYISKIKLLRKETKEINKNIKKLEKEKENLEDELDELKDKFADEKSINKIDNLKQRLSYTDIKGKGIVIKIDALSEDVGNIANLIDYNKILVNIVNEIKINGGEFISINDQRLNQYSEIVLAGSHININSVPIVQPYEIKVIGDLKKLNKYIEKDSHYIKSIEDNYPMKVEFKVDENISMKKMNVPNKLDCIKGD</sequence>
<dbReference type="STRING" id="1121325.SAMN04515677_10759"/>
<keyword evidence="2" id="KW-0175">Coiled coil</keyword>
<keyword evidence="3" id="KW-0472">Membrane</keyword>
<dbReference type="Gene3D" id="3.30.70.1880">
    <property type="entry name" value="Protein of unknown function DUF881"/>
    <property type="match status" value="1"/>
</dbReference>
<keyword evidence="3" id="KW-0812">Transmembrane</keyword>
<dbReference type="Proteomes" id="UP000199068">
    <property type="component" value="Unassembled WGS sequence"/>
</dbReference>
<evidence type="ECO:0000313" key="4">
    <source>
        <dbReference type="EMBL" id="SDM24323.1"/>
    </source>
</evidence>
<keyword evidence="5" id="KW-1185">Reference proteome</keyword>
<evidence type="ECO:0000313" key="5">
    <source>
        <dbReference type="Proteomes" id="UP000199068"/>
    </source>
</evidence>
<feature type="coiled-coil region" evidence="2">
    <location>
        <begin position="30"/>
        <end position="78"/>
    </location>
</feature>
<evidence type="ECO:0000256" key="1">
    <source>
        <dbReference type="ARBA" id="ARBA00009108"/>
    </source>
</evidence>
<dbReference type="PANTHER" id="PTHR37313:SF2">
    <property type="entry name" value="UPF0749 PROTEIN YLXX"/>
    <property type="match status" value="1"/>
</dbReference>
<comment type="similarity">
    <text evidence="1">Belongs to the UPF0749 family.</text>
</comment>